<feature type="domain" description="Lysosome-associated membrane glycoprotein 2-like luminal" evidence="22">
    <location>
        <begin position="376"/>
        <end position="531"/>
    </location>
</feature>
<keyword evidence="10" id="KW-0770">Synapse</keyword>
<keyword evidence="8" id="KW-0967">Endosome</keyword>
<evidence type="ECO:0000256" key="7">
    <source>
        <dbReference type="ARBA" id="ARBA00022729"/>
    </source>
</evidence>
<dbReference type="GO" id="GO:0005765">
    <property type="term" value="C:lysosomal membrane"/>
    <property type="evidence" value="ECO:0007669"/>
    <property type="project" value="TreeGrafter"/>
</dbReference>
<dbReference type="GO" id="GO:0072594">
    <property type="term" value="P:establishment of protein localization to organelle"/>
    <property type="evidence" value="ECO:0007669"/>
    <property type="project" value="TreeGrafter"/>
</dbReference>
<accession>E4YIG5</accession>
<dbReference type="InterPro" id="IPR002000">
    <property type="entry name" value="Lysosome-assoc_membr_glycop"/>
</dbReference>
<feature type="chain" id="PRO_5003192277" description="Lysosome-associated membrane glycoprotein 5" evidence="21">
    <location>
        <begin position="18"/>
        <end position="537"/>
    </location>
</feature>
<protein>
    <recommendedName>
        <fullName evidence="18">Lysosome-associated membrane glycoprotein 5</fullName>
    </recommendedName>
    <alternativeName>
        <fullName evidence="19">Lysosome-associated membrane protein 5</fullName>
    </alternativeName>
</protein>
<evidence type="ECO:0000256" key="21">
    <source>
        <dbReference type="SAM" id="SignalP"/>
    </source>
</evidence>
<dbReference type="PANTHER" id="PTHR11506:SF35">
    <property type="entry name" value="LYSOSOME-ASSOCIATED MEMBRANE GLYCOPROTEIN 5"/>
    <property type="match status" value="1"/>
</dbReference>
<comment type="subcellular location">
    <subcellularLocation>
        <location evidence="4">Cell projection</location>
        <location evidence="4">Dendrite</location>
    </subcellularLocation>
    <subcellularLocation>
        <location evidence="17">Cell projection</location>
        <location evidence="17">Growth cone membrane</location>
        <topology evidence="17">Single-pass type I membrane protein</topology>
    </subcellularLocation>
    <subcellularLocation>
        <location evidence="15">Cytoplasmic vesicle</location>
        <location evidence="15">Secretory vesicle</location>
        <location evidence="15">Synaptic vesicle membrane</location>
        <topology evidence="15">Single-pass type I membrane protein</topology>
    </subcellularLocation>
    <subcellularLocation>
        <location evidence="2">Early endosome membrane</location>
        <topology evidence="2">Single-pass type I membrane protein</topology>
    </subcellularLocation>
    <subcellularLocation>
        <location evidence="1">Endoplasmic reticulum-Golgi intermediate compartment membrane</location>
        <topology evidence="1">Single-pass type I membrane protein</topology>
    </subcellularLocation>
    <subcellularLocation>
        <location evidence="3">Recycling endosome</location>
    </subcellularLocation>
</comment>
<dbReference type="Proteomes" id="UP000011014">
    <property type="component" value="Unassembled WGS sequence"/>
</dbReference>
<evidence type="ECO:0000256" key="17">
    <source>
        <dbReference type="ARBA" id="ARBA00060492"/>
    </source>
</evidence>
<organism evidence="23">
    <name type="scientific">Oikopleura dioica</name>
    <name type="common">Tunicate</name>
    <dbReference type="NCBI Taxonomy" id="34765"/>
    <lineage>
        <taxon>Eukaryota</taxon>
        <taxon>Metazoa</taxon>
        <taxon>Chordata</taxon>
        <taxon>Tunicata</taxon>
        <taxon>Appendicularia</taxon>
        <taxon>Copelata</taxon>
        <taxon>Oikopleuridae</taxon>
        <taxon>Oikopleura</taxon>
    </lineage>
</organism>
<dbReference type="PANTHER" id="PTHR11506">
    <property type="entry name" value="LYSOSOME-ASSOCIATED MEMBRANE GLYCOPROTEIN"/>
    <property type="match status" value="1"/>
</dbReference>
<evidence type="ECO:0000256" key="20">
    <source>
        <dbReference type="SAM" id="MobiDB-lite"/>
    </source>
</evidence>
<evidence type="ECO:0000256" key="14">
    <source>
        <dbReference type="ARBA" id="ARBA00023329"/>
    </source>
</evidence>
<feature type="signal peptide" evidence="21">
    <location>
        <begin position="1"/>
        <end position="17"/>
    </location>
</feature>
<evidence type="ECO:0000256" key="1">
    <source>
        <dbReference type="ARBA" id="ARBA00004151"/>
    </source>
</evidence>
<sequence length="537" mass="57476">MKFYLLFAAAFAVRISTFSDKDTTTTTVASTTTPVITTASTTTTSTTTQSTTTTSTTTTASTTTTQSTTTASTTTESTTTASTTTASTTTASTTTTQSTTTASTTTESTTTASTTTASTTTASTTTTKATTTTAATTTTTKPTTTTTAAATTTSANTTTTEPPTTTVATTTTLAPCPAVPAAPKNQTWVAQDSTNTTQFIANASFRVWTKFEYAPHKGYCPGALDFTNTKKITAKHLILDGDEWVSVTFNETAGNKTKELELVLKNNGVDYFVQNVSATFSWNNFEGSNDTTTKTIRNDKIHGYPVPAGKAYNCQAAAEVQLAPEEKQIQGLKIQPAIWEAFSDFGNRTVVNNTDECLFDFNDVTPEKVSWNITVTDGKNTTVCGKLAMSTLVNVNYTSILGEDMVANFAISNTTEITHSMSKTCSNDSLSVTFWIKELDFNAANITMDFTTNTNGTFWSLSHATLSYPNGGNPLFPNTNVHAGVTTISSNATLFNTTYGSAFMCHDKHWINATDTWYMQIEDVTIQPFNLTNQDYG</sequence>
<comment type="similarity">
    <text evidence="5">Belongs to the LAMP family.</text>
</comment>
<keyword evidence="7 21" id="KW-0732">Signal</keyword>
<evidence type="ECO:0000256" key="6">
    <source>
        <dbReference type="ARBA" id="ARBA00022692"/>
    </source>
</evidence>
<name>E4YIG5_OIKDI</name>
<keyword evidence="6" id="KW-0812">Transmembrane</keyword>
<proteinExistence type="inferred from homology"/>
<evidence type="ECO:0000256" key="4">
    <source>
        <dbReference type="ARBA" id="ARBA00004279"/>
    </source>
</evidence>
<dbReference type="Gene3D" id="2.40.160.110">
    <property type="match status" value="2"/>
</dbReference>
<dbReference type="GO" id="GO:0031902">
    <property type="term" value="C:late endosome membrane"/>
    <property type="evidence" value="ECO:0007669"/>
    <property type="project" value="TreeGrafter"/>
</dbReference>
<evidence type="ECO:0000256" key="12">
    <source>
        <dbReference type="ARBA" id="ARBA00023180"/>
    </source>
</evidence>
<keyword evidence="11" id="KW-0472">Membrane</keyword>
<keyword evidence="12" id="KW-0325">Glycoprotein</keyword>
<feature type="region of interest" description="Disordered" evidence="20">
    <location>
        <begin position="65"/>
        <end position="117"/>
    </location>
</feature>
<dbReference type="AlphaFoldDB" id="E4YIG5"/>
<gene>
    <name evidence="23" type="ORF">GSOID_T00027083001</name>
</gene>
<reference evidence="23" key="1">
    <citation type="journal article" date="2010" name="Science">
        <title>Plasticity of animal genome architecture unmasked by rapid evolution of a pelagic tunicate.</title>
        <authorList>
            <person name="Denoeud F."/>
            <person name="Henriet S."/>
            <person name="Mungpakdee S."/>
            <person name="Aury J.M."/>
            <person name="Da Silva C."/>
            <person name="Brinkmann H."/>
            <person name="Mikhaleva J."/>
            <person name="Olsen L.C."/>
            <person name="Jubin C."/>
            <person name="Canestro C."/>
            <person name="Bouquet J.M."/>
            <person name="Danks G."/>
            <person name="Poulain J."/>
            <person name="Campsteijn C."/>
            <person name="Adamski M."/>
            <person name="Cross I."/>
            <person name="Yadetie F."/>
            <person name="Muffato M."/>
            <person name="Louis A."/>
            <person name="Butcher S."/>
            <person name="Tsagkogeorga G."/>
            <person name="Konrad A."/>
            <person name="Singh S."/>
            <person name="Jensen M.F."/>
            <person name="Cong E.H."/>
            <person name="Eikeseth-Otteraa H."/>
            <person name="Noel B."/>
            <person name="Anthouard V."/>
            <person name="Porcel B.M."/>
            <person name="Kachouri-Lafond R."/>
            <person name="Nishino A."/>
            <person name="Ugolini M."/>
            <person name="Chourrout P."/>
            <person name="Nishida H."/>
            <person name="Aasland R."/>
            <person name="Huzurbazar S."/>
            <person name="Westhof E."/>
            <person name="Delsuc F."/>
            <person name="Lehrach H."/>
            <person name="Reinhardt R."/>
            <person name="Weissenbach J."/>
            <person name="Roy S.W."/>
            <person name="Artiguenave F."/>
            <person name="Postlethwait J.H."/>
            <person name="Manak J.R."/>
            <person name="Thompson E.M."/>
            <person name="Jaillon O."/>
            <person name="Du Pasquier L."/>
            <person name="Boudinot P."/>
            <person name="Liberles D.A."/>
            <person name="Volff J.N."/>
            <person name="Philippe H."/>
            <person name="Lenhard B."/>
            <person name="Roest Crollius H."/>
            <person name="Wincker P."/>
            <person name="Chourrout D."/>
        </authorList>
    </citation>
    <scope>NUCLEOTIDE SEQUENCE [LARGE SCALE GENOMIC DNA]</scope>
</reference>
<evidence type="ECO:0000256" key="18">
    <source>
        <dbReference type="ARBA" id="ARBA00074379"/>
    </source>
</evidence>
<evidence type="ECO:0000256" key="13">
    <source>
        <dbReference type="ARBA" id="ARBA00023273"/>
    </source>
</evidence>
<dbReference type="EMBL" id="FN654609">
    <property type="protein sequence ID" value="CBY35276.1"/>
    <property type="molecule type" value="Genomic_DNA"/>
</dbReference>
<evidence type="ECO:0000313" key="23">
    <source>
        <dbReference type="EMBL" id="CBY35276.1"/>
    </source>
</evidence>
<evidence type="ECO:0000256" key="2">
    <source>
        <dbReference type="ARBA" id="ARBA00004158"/>
    </source>
</evidence>
<evidence type="ECO:0000256" key="8">
    <source>
        <dbReference type="ARBA" id="ARBA00022753"/>
    </source>
</evidence>
<keyword evidence="13" id="KW-0966">Cell projection</keyword>
<evidence type="ECO:0000256" key="11">
    <source>
        <dbReference type="ARBA" id="ARBA00023136"/>
    </source>
</evidence>
<keyword evidence="9" id="KW-1133">Transmembrane helix</keyword>
<dbReference type="Pfam" id="PF01299">
    <property type="entry name" value="Lamp2-like_luminal"/>
    <property type="match status" value="1"/>
</dbReference>
<dbReference type="InterPro" id="IPR048528">
    <property type="entry name" value="Lamp2-like_luminal"/>
</dbReference>
<evidence type="ECO:0000256" key="15">
    <source>
        <dbReference type="ARBA" id="ARBA00029428"/>
    </source>
</evidence>
<keyword evidence="14" id="KW-0968">Cytoplasmic vesicle</keyword>
<evidence type="ECO:0000259" key="22">
    <source>
        <dbReference type="Pfam" id="PF01299"/>
    </source>
</evidence>
<evidence type="ECO:0000256" key="10">
    <source>
        <dbReference type="ARBA" id="ARBA00023018"/>
    </source>
</evidence>
<feature type="region of interest" description="Disordered" evidence="20">
    <location>
        <begin position="131"/>
        <end position="168"/>
    </location>
</feature>
<evidence type="ECO:0000256" key="16">
    <source>
        <dbReference type="ARBA" id="ARBA00053950"/>
    </source>
</evidence>
<evidence type="ECO:0000256" key="19">
    <source>
        <dbReference type="ARBA" id="ARBA00076257"/>
    </source>
</evidence>
<comment type="function">
    <text evidence="16">Plays a role in short-term synaptic plasticity in a subset of GABAergic neurons in the brain.</text>
</comment>
<evidence type="ECO:0000256" key="5">
    <source>
        <dbReference type="ARBA" id="ARBA00009644"/>
    </source>
</evidence>
<evidence type="ECO:0000256" key="9">
    <source>
        <dbReference type="ARBA" id="ARBA00022989"/>
    </source>
</evidence>
<evidence type="ECO:0000256" key="3">
    <source>
        <dbReference type="ARBA" id="ARBA00004172"/>
    </source>
</evidence>
<dbReference type="GO" id="GO:0005886">
    <property type="term" value="C:plasma membrane"/>
    <property type="evidence" value="ECO:0007669"/>
    <property type="project" value="UniProtKB-SubCell"/>
</dbReference>